<dbReference type="EMBL" id="JACIDB010000002">
    <property type="protein sequence ID" value="MBB3875309.1"/>
    <property type="molecule type" value="Genomic_DNA"/>
</dbReference>
<evidence type="ECO:0000313" key="3">
    <source>
        <dbReference type="EMBL" id="MBB3875309.1"/>
    </source>
</evidence>
<feature type="domain" description="Lambda phage tail tube protein N-terminal" evidence="2">
    <location>
        <begin position="27"/>
        <end position="142"/>
    </location>
</feature>
<proteinExistence type="predicted"/>
<evidence type="ECO:0000313" key="4">
    <source>
        <dbReference type="Proteomes" id="UP000528945"/>
    </source>
</evidence>
<accession>A0AAW3TV25</accession>
<evidence type="ECO:0000256" key="1">
    <source>
        <dbReference type="SAM" id="MobiDB-lite"/>
    </source>
</evidence>
<feature type="region of interest" description="Disordered" evidence="1">
    <location>
        <begin position="1"/>
        <end position="22"/>
    </location>
</feature>
<keyword evidence="4" id="KW-1185">Reference proteome</keyword>
<organism evidence="3 4">
    <name type="scientific">Sphingomonas aquatilis</name>
    <dbReference type="NCBI Taxonomy" id="93063"/>
    <lineage>
        <taxon>Bacteria</taxon>
        <taxon>Pseudomonadati</taxon>
        <taxon>Pseudomonadota</taxon>
        <taxon>Alphaproteobacteria</taxon>
        <taxon>Sphingomonadales</taxon>
        <taxon>Sphingomonadaceae</taxon>
        <taxon>Sphingomonas</taxon>
    </lineage>
</organism>
<evidence type="ECO:0000259" key="2">
    <source>
        <dbReference type="Pfam" id="PF16461"/>
    </source>
</evidence>
<protein>
    <recommendedName>
        <fullName evidence="2">Lambda phage tail tube protein N-terminal domain-containing protein</fullName>
    </recommendedName>
</protein>
<dbReference type="RefSeq" id="WP_147035323.1">
    <property type="nucleotide sequence ID" value="NZ_JACIDB010000002.1"/>
</dbReference>
<dbReference type="Proteomes" id="UP000528945">
    <property type="component" value="Unassembled WGS sequence"/>
</dbReference>
<gene>
    <name evidence="3" type="ORF">GGR47_001544</name>
</gene>
<dbReference type="InterPro" id="IPR032494">
    <property type="entry name" value="Phage_TTP_N"/>
</dbReference>
<name>A0AAW3TV25_9SPHN</name>
<comment type="caution">
    <text evidence="3">The sequence shown here is derived from an EMBL/GenBank/DDBJ whole genome shotgun (WGS) entry which is preliminary data.</text>
</comment>
<sequence length="162" mass="17166">MDASGNSEAQSGYGTGFFLTPPGGAKTEIDEVTKVPFAEESAETFEKTHFKSPGRRKEYGVGMIEPGEDTLEINYIPGSPTDVLLRAAHNSGKPHAYETYLPAPDGKWWKVSGFLIVKSRGRAIPMNDRMTQTINVQFTGASDEAAAAAQPVKAATGGTGGA</sequence>
<dbReference type="AlphaFoldDB" id="A0AAW3TV25"/>
<dbReference type="Gene3D" id="4.10.410.40">
    <property type="match status" value="1"/>
</dbReference>
<feature type="compositionally biased region" description="Polar residues" evidence="1">
    <location>
        <begin position="1"/>
        <end position="12"/>
    </location>
</feature>
<dbReference type="Pfam" id="PF16461">
    <property type="entry name" value="Phage_TTP_12"/>
    <property type="match status" value="1"/>
</dbReference>
<reference evidence="3 4" key="1">
    <citation type="submission" date="2020-08" db="EMBL/GenBank/DDBJ databases">
        <title>Genomic Encyclopedia of Type Strains, Phase IV (KMG-IV): sequencing the most valuable type-strain genomes for metagenomic binning, comparative biology and taxonomic classification.</title>
        <authorList>
            <person name="Goeker M."/>
        </authorList>
    </citation>
    <scope>NUCLEOTIDE SEQUENCE [LARGE SCALE GENOMIC DNA]</scope>
    <source>
        <strain evidence="3 4">DSM 15581</strain>
    </source>
</reference>